<dbReference type="RefSeq" id="WP_068925418.1">
    <property type="nucleotide sequence ID" value="NZ_BMQP01000011.1"/>
</dbReference>
<evidence type="ECO:0000313" key="1">
    <source>
        <dbReference type="EMBL" id="GIH85107.1"/>
    </source>
</evidence>
<protein>
    <submittedName>
        <fullName evidence="1">Alkaline phosphatase family protein</fullName>
    </submittedName>
</protein>
<evidence type="ECO:0000313" key="2">
    <source>
        <dbReference type="Proteomes" id="UP000655044"/>
    </source>
</evidence>
<dbReference type="PANTHER" id="PTHR10151">
    <property type="entry name" value="ECTONUCLEOTIDE PYROPHOSPHATASE/PHOSPHODIESTERASE"/>
    <property type="match status" value="1"/>
</dbReference>
<accession>A0A8J3S3D3</accession>
<dbReference type="InterPro" id="IPR017850">
    <property type="entry name" value="Alkaline_phosphatase_core_sf"/>
</dbReference>
<keyword evidence="2" id="KW-1185">Reference proteome</keyword>
<name>A0A8J3S3D3_PLARO</name>
<dbReference type="Pfam" id="PF01663">
    <property type="entry name" value="Phosphodiest"/>
    <property type="match status" value="1"/>
</dbReference>
<dbReference type="AlphaFoldDB" id="A0A8J3S3D3"/>
<dbReference type="GO" id="GO:0016787">
    <property type="term" value="F:hydrolase activity"/>
    <property type="evidence" value="ECO:0007669"/>
    <property type="project" value="UniProtKB-ARBA"/>
</dbReference>
<proteinExistence type="predicted"/>
<reference evidence="1" key="1">
    <citation type="submission" date="2021-01" db="EMBL/GenBank/DDBJ databases">
        <title>Whole genome shotgun sequence of Planobispora rosea NBRC 15558.</title>
        <authorList>
            <person name="Komaki H."/>
            <person name="Tamura T."/>
        </authorList>
    </citation>
    <scope>NUCLEOTIDE SEQUENCE</scope>
    <source>
        <strain evidence="1">NBRC 15558</strain>
    </source>
</reference>
<gene>
    <name evidence="1" type="ORF">Pro02_35150</name>
</gene>
<dbReference type="EMBL" id="BOOI01000031">
    <property type="protein sequence ID" value="GIH85107.1"/>
    <property type="molecule type" value="Genomic_DNA"/>
</dbReference>
<dbReference type="SUPFAM" id="SSF53649">
    <property type="entry name" value="Alkaline phosphatase-like"/>
    <property type="match status" value="1"/>
</dbReference>
<dbReference type="OrthoDB" id="9779267at2"/>
<dbReference type="Proteomes" id="UP000655044">
    <property type="component" value="Unassembled WGS sequence"/>
</dbReference>
<dbReference type="InterPro" id="IPR002591">
    <property type="entry name" value="Phosphodiest/P_Trfase"/>
</dbReference>
<organism evidence="1 2">
    <name type="scientific">Planobispora rosea</name>
    <dbReference type="NCBI Taxonomy" id="35762"/>
    <lineage>
        <taxon>Bacteria</taxon>
        <taxon>Bacillati</taxon>
        <taxon>Actinomycetota</taxon>
        <taxon>Actinomycetes</taxon>
        <taxon>Streptosporangiales</taxon>
        <taxon>Streptosporangiaceae</taxon>
        <taxon>Planobispora</taxon>
    </lineage>
</organism>
<sequence length="374" mass="39452">MTPLVPAYGEASLADLSASLLAVLGVESGDGANPLGLAPAQRVLVFLVDGLGAELLLTYPARAPFLAARLGRVLTAGFPATTATSLGTLGTGLPPGEHGMLGYQVAVPGRDYLFNCLRWDGPGGPIPPEEWQPTPTVFERAAAAGVAVSYVGPASFEGTGFNEAVYRGVRFVGADEIDDRIEGVRRALAEPRAHVTVYYGDLDSAGHQHGWGSHAWLDQLARVDRMAERLAGLLPPGSAMYVTADHGMINATRRIDVDAVPALREGVALLGGEARARHVYAAPGAAGAVLETWRDLLAGKAWVVSREEAVASGWFGPRVRDEWLPRIGDVIAVPSGDAVITASVTEPKESSFIGYHGSLTPEEQYVPMLEVSTR</sequence>
<dbReference type="PANTHER" id="PTHR10151:SF120">
    <property type="entry name" value="BIS(5'-ADENOSYL)-TRIPHOSPHATASE"/>
    <property type="match status" value="1"/>
</dbReference>
<dbReference type="Gene3D" id="3.40.720.10">
    <property type="entry name" value="Alkaline Phosphatase, subunit A"/>
    <property type="match status" value="1"/>
</dbReference>
<comment type="caution">
    <text evidence="1">The sequence shown here is derived from an EMBL/GenBank/DDBJ whole genome shotgun (WGS) entry which is preliminary data.</text>
</comment>